<evidence type="ECO:0000256" key="1">
    <source>
        <dbReference type="SAM" id="MobiDB-lite"/>
    </source>
</evidence>
<feature type="compositionally biased region" description="Polar residues" evidence="1">
    <location>
        <begin position="73"/>
        <end position="83"/>
    </location>
</feature>
<reference evidence="2 3" key="1">
    <citation type="submission" date="2021-06" db="EMBL/GenBank/DDBJ databases">
        <title>Caerostris extrusa draft genome.</title>
        <authorList>
            <person name="Kono N."/>
            <person name="Arakawa K."/>
        </authorList>
    </citation>
    <scope>NUCLEOTIDE SEQUENCE [LARGE SCALE GENOMIC DNA]</scope>
</reference>
<evidence type="ECO:0000313" key="2">
    <source>
        <dbReference type="EMBL" id="GIY59088.1"/>
    </source>
</evidence>
<gene>
    <name evidence="2" type="ORF">CEXT_771971</name>
</gene>
<dbReference type="AlphaFoldDB" id="A0AAV4UMU9"/>
<protein>
    <submittedName>
        <fullName evidence="2">Uncharacterized protein</fullName>
    </submittedName>
</protein>
<evidence type="ECO:0000313" key="3">
    <source>
        <dbReference type="Proteomes" id="UP001054945"/>
    </source>
</evidence>
<dbReference type="Proteomes" id="UP001054945">
    <property type="component" value="Unassembled WGS sequence"/>
</dbReference>
<dbReference type="EMBL" id="BPLR01013153">
    <property type="protein sequence ID" value="GIY59088.1"/>
    <property type="molecule type" value="Genomic_DNA"/>
</dbReference>
<sequence length="83" mass="9499">MGMRMLGEKMKPTLQLLQRIHLTLKTVAVALNAGGRVVKKTTGREREKEKKKKKKKKSTINNIRRQKPVRFTNLDSGTALTIR</sequence>
<keyword evidence="3" id="KW-1185">Reference proteome</keyword>
<name>A0AAV4UMU9_CAEEX</name>
<accession>A0AAV4UMU9</accession>
<feature type="compositionally biased region" description="Basic residues" evidence="1">
    <location>
        <begin position="49"/>
        <end position="68"/>
    </location>
</feature>
<comment type="caution">
    <text evidence="2">The sequence shown here is derived from an EMBL/GenBank/DDBJ whole genome shotgun (WGS) entry which is preliminary data.</text>
</comment>
<feature type="region of interest" description="Disordered" evidence="1">
    <location>
        <begin position="39"/>
        <end position="83"/>
    </location>
</feature>
<organism evidence="2 3">
    <name type="scientific">Caerostris extrusa</name>
    <name type="common">Bark spider</name>
    <name type="synonym">Caerostris bankana</name>
    <dbReference type="NCBI Taxonomy" id="172846"/>
    <lineage>
        <taxon>Eukaryota</taxon>
        <taxon>Metazoa</taxon>
        <taxon>Ecdysozoa</taxon>
        <taxon>Arthropoda</taxon>
        <taxon>Chelicerata</taxon>
        <taxon>Arachnida</taxon>
        <taxon>Araneae</taxon>
        <taxon>Araneomorphae</taxon>
        <taxon>Entelegynae</taxon>
        <taxon>Araneoidea</taxon>
        <taxon>Araneidae</taxon>
        <taxon>Caerostris</taxon>
    </lineage>
</organism>
<proteinExistence type="predicted"/>